<dbReference type="Proteomes" id="UP001054945">
    <property type="component" value="Unassembled WGS sequence"/>
</dbReference>
<comment type="caution">
    <text evidence="1">The sequence shown here is derived from an EMBL/GenBank/DDBJ whole genome shotgun (WGS) entry which is preliminary data.</text>
</comment>
<keyword evidence="2" id="KW-1185">Reference proteome</keyword>
<name>A0AAV4Y516_CAEEX</name>
<evidence type="ECO:0000313" key="2">
    <source>
        <dbReference type="Proteomes" id="UP001054945"/>
    </source>
</evidence>
<organism evidence="1 2">
    <name type="scientific">Caerostris extrusa</name>
    <name type="common">Bark spider</name>
    <name type="synonym">Caerostris bankana</name>
    <dbReference type="NCBI Taxonomy" id="172846"/>
    <lineage>
        <taxon>Eukaryota</taxon>
        <taxon>Metazoa</taxon>
        <taxon>Ecdysozoa</taxon>
        <taxon>Arthropoda</taxon>
        <taxon>Chelicerata</taxon>
        <taxon>Arachnida</taxon>
        <taxon>Araneae</taxon>
        <taxon>Araneomorphae</taxon>
        <taxon>Entelegynae</taxon>
        <taxon>Araneoidea</taxon>
        <taxon>Araneidae</taxon>
        <taxon>Caerostris</taxon>
    </lineage>
</organism>
<gene>
    <name evidence="1" type="ORF">CEXT_794321</name>
</gene>
<dbReference type="AlphaFoldDB" id="A0AAV4Y516"/>
<dbReference type="EMBL" id="BPLR01018621">
    <property type="protein sequence ID" value="GIZ01056.1"/>
    <property type="molecule type" value="Genomic_DNA"/>
</dbReference>
<accession>A0AAV4Y516</accession>
<protein>
    <submittedName>
        <fullName evidence="1">Uncharacterized protein</fullName>
    </submittedName>
</protein>
<sequence length="107" mass="11936">MILPSSLAPIVRFRKKFFKFGSPIDIQKSAIASCEDVGGRGRPVRHPVVPLPVSGGVQFVRHPPLHGAVVPHVLQDHDLHQQRHQSHSLQRHVDQVQEGVQEIAVLR</sequence>
<proteinExistence type="predicted"/>
<evidence type="ECO:0000313" key="1">
    <source>
        <dbReference type="EMBL" id="GIZ01056.1"/>
    </source>
</evidence>
<reference evidence="1 2" key="1">
    <citation type="submission" date="2021-06" db="EMBL/GenBank/DDBJ databases">
        <title>Caerostris extrusa draft genome.</title>
        <authorList>
            <person name="Kono N."/>
            <person name="Arakawa K."/>
        </authorList>
    </citation>
    <scope>NUCLEOTIDE SEQUENCE [LARGE SCALE GENOMIC DNA]</scope>
</reference>